<organism evidence="11 12">
    <name type="scientific">Caldalkalibacillus horti</name>
    <dbReference type="NCBI Taxonomy" id="77523"/>
    <lineage>
        <taxon>Bacteria</taxon>
        <taxon>Bacillati</taxon>
        <taxon>Bacillota</taxon>
        <taxon>Bacilli</taxon>
        <taxon>Bacillales</taxon>
        <taxon>Bacillaceae</taxon>
        <taxon>Caldalkalibacillus</taxon>
    </lineage>
</organism>
<keyword evidence="12" id="KW-1185">Reference proteome</keyword>
<dbReference type="NCBIfam" id="NF009306">
    <property type="entry name" value="PRK12663.1"/>
    <property type="match status" value="1"/>
</dbReference>
<evidence type="ECO:0000313" key="11">
    <source>
        <dbReference type="EMBL" id="MDQ0164141.1"/>
    </source>
</evidence>
<dbReference type="Pfam" id="PF00361">
    <property type="entry name" value="Proton_antipo_M"/>
    <property type="match status" value="1"/>
</dbReference>
<evidence type="ECO:0000256" key="6">
    <source>
        <dbReference type="ARBA" id="ARBA00022989"/>
    </source>
</evidence>
<feature type="transmembrane region" description="Helical" evidence="9">
    <location>
        <begin position="452"/>
        <end position="479"/>
    </location>
</feature>
<evidence type="ECO:0000256" key="7">
    <source>
        <dbReference type="ARBA" id="ARBA00023136"/>
    </source>
</evidence>
<dbReference type="NCBIfam" id="NF005818">
    <property type="entry name" value="PRK07691.1"/>
    <property type="match status" value="1"/>
</dbReference>
<feature type="transmembrane region" description="Helical" evidence="9">
    <location>
        <begin position="337"/>
        <end position="355"/>
    </location>
</feature>
<comment type="similarity">
    <text evidence="2">Belongs to the CPA3 antiporters (TC 2.A.63) subunit D family.</text>
</comment>
<feature type="transmembrane region" description="Helical" evidence="9">
    <location>
        <begin position="162"/>
        <end position="184"/>
    </location>
</feature>
<evidence type="ECO:0000256" key="4">
    <source>
        <dbReference type="ARBA" id="ARBA00022475"/>
    </source>
</evidence>
<keyword evidence="4" id="KW-1003">Cell membrane</keyword>
<dbReference type="PANTHER" id="PTHR42703:SF1">
    <property type="entry name" value="NA(+)_H(+) ANTIPORTER SUBUNIT D1"/>
    <property type="match status" value="1"/>
</dbReference>
<feature type="transmembrane region" description="Helical" evidence="9">
    <location>
        <begin position="107"/>
        <end position="125"/>
    </location>
</feature>
<dbReference type="EMBL" id="JAUSTY010000001">
    <property type="protein sequence ID" value="MDQ0164141.1"/>
    <property type="molecule type" value="Genomic_DNA"/>
</dbReference>
<keyword evidence="5 8" id="KW-0812">Transmembrane</keyword>
<keyword evidence="7 9" id="KW-0472">Membrane</keyword>
<feature type="transmembrane region" description="Helical" evidence="9">
    <location>
        <begin position="407"/>
        <end position="431"/>
    </location>
</feature>
<dbReference type="InterPro" id="IPR050586">
    <property type="entry name" value="CPA3_Na-H_Antiporter_D"/>
</dbReference>
<dbReference type="PANTHER" id="PTHR42703">
    <property type="entry name" value="NADH DEHYDROGENASE"/>
    <property type="match status" value="1"/>
</dbReference>
<feature type="transmembrane region" description="Helical" evidence="9">
    <location>
        <begin position="240"/>
        <end position="263"/>
    </location>
</feature>
<evidence type="ECO:0000256" key="5">
    <source>
        <dbReference type="ARBA" id="ARBA00022692"/>
    </source>
</evidence>
<keyword evidence="3" id="KW-0813">Transport</keyword>
<feature type="transmembrane region" description="Helical" evidence="9">
    <location>
        <begin position="204"/>
        <end position="228"/>
    </location>
</feature>
<feature type="transmembrane region" description="Helical" evidence="9">
    <location>
        <begin position="303"/>
        <end position="331"/>
    </location>
</feature>
<dbReference type="InterPro" id="IPR003918">
    <property type="entry name" value="NADH_UbQ_OxRdtase"/>
</dbReference>
<comment type="subcellular location">
    <subcellularLocation>
        <location evidence="1">Cell membrane</location>
        <topology evidence="1">Multi-pass membrane protein</topology>
    </subcellularLocation>
    <subcellularLocation>
        <location evidence="8">Membrane</location>
        <topology evidence="8">Multi-pass membrane protein</topology>
    </subcellularLocation>
</comment>
<feature type="transmembrane region" description="Helical" evidence="9">
    <location>
        <begin position="131"/>
        <end position="150"/>
    </location>
</feature>
<dbReference type="InterPro" id="IPR001750">
    <property type="entry name" value="ND/Mrp_TM"/>
</dbReference>
<keyword evidence="6 9" id="KW-1133">Transmembrane helix</keyword>
<dbReference type="PRINTS" id="PR01437">
    <property type="entry name" value="NUOXDRDTASE4"/>
</dbReference>
<feature type="domain" description="NADH:quinone oxidoreductase/Mrp antiporter transmembrane" evidence="10">
    <location>
        <begin position="127"/>
        <end position="414"/>
    </location>
</feature>
<evidence type="ECO:0000256" key="3">
    <source>
        <dbReference type="ARBA" id="ARBA00022449"/>
    </source>
</evidence>
<dbReference type="RefSeq" id="WP_307389315.1">
    <property type="nucleotide sequence ID" value="NZ_BAAADK010000009.1"/>
</dbReference>
<feature type="transmembrane region" description="Helical" evidence="9">
    <location>
        <begin position="6"/>
        <end position="22"/>
    </location>
</feature>
<gene>
    <name evidence="11" type="ORF">J2S11_000040</name>
</gene>
<accession>A0ABT9VT32</accession>
<feature type="transmembrane region" description="Helical" evidence="9">
    <location>
        <begin position="269"/>
        <end position="291"/>
    </location>
</feature>
<reference evidence="11 12" key="1">
    <citation type="submission" date="2023-07" db="EMBL/GenBank/DDBJ databases">
        <title>Genomic Encyclopedia of Type Strains, Phase IV (KMG-IV): sequencing the most valuable type-strain genomes for metagenomic binning, comparative biology and taxonomic classification.</title>
        <authorList>
            <person name="Goeker M."/>
        </authorList>
    </citation>
    <scope>NUCLEOTIDE SEQUENCE [LARGE SCALE GENOMIC DNA]</scope>
    <source>
        <strain evidence="11 12">DSM 12751</strain>
    </source>
</reference>
<evidence type="ECO:0000256" key="9">
    <source>
        <dbReference type="SAM" id="Phobius"/>
    </source>
</evidence>
<sequence length="499" mass="54165">MNNIVVLPILIPLLTGIILLFFRNQIKLQRALSTLSLLLVAGVSFYLIYEVNTYGIQTLRFGGWVPPYGIVFVADMLAVLLVAATAIVALACLWFAFRSIGEAREKFYFYPIFQFQIVGVCGSFLTGDLFNLFVCFEVMLLASYVLISIGGTKRQLRESIKYLLINIISSALFVASIAYLYAITGTLNIAHLSERIAEAGQGPLLTLVSILLMIVFSLKAALFLYFWLPGAYSAPPTPIAALFSALLTKVGIYALIRVFTIIFYHEAGITHMLLGWLAVVTIIMGVIGAVGSSDVRKILAYNVVAAVGFIILGLAFFSTTSLAGAIFYLIHDMVIKALLFLLGGLTIAIAGTSQLKKMGGLMKQYPLIGWMVLVSALALAGVPPLSGFIGKLLIVQGGLEASEATGIFFWFVIVSLVTSLLILYSIVKIFLNAYWSESKMATSSEETFSLKGLVAPCAFLLLLSMAIGLGAEAILPFVWQAAETLMDPSIYIDAIQLKE</sequence>
<evidence type="ECO:0000256" key="8">
    <source>
        <dbReference type="RuleBase" id="RU000320"/>
    </source>
</evidence>
<keyword evidence="3" id="KW-0050">Antiport</keyword>
<evidence type="ECO:0000313" key="12">
    <source>
        <dbReference type="Proteomes" id="UP001235840"/>
    </source>
</evidence>
<proteinExistence type="inferred from homology"/>
<evidence type="ECO:0000259" key="10">
    <source>
        <dbReference type="Pfam" id="PF00361"/>
    </source>
</evidence>
<feature type="transmembrane region" description="Helical" evidence="9">
    <location>
        <begin position="367"/>
        <end position="387"/>
    </location>
</feature>
<protein>
    <submittedName>
        <fullName evidence="11">Multicomponent Na+:H+ antiporter subunit D</fullName>
    </submittedName>
</protein>
<evidence type="ECO:0000256" key="1">
    <source>
        <dbReference type="ARBA" id="ARBA00004651"/>
    </source>
</evidence>
<name>A0ABT9VT32_9BACI</name>
<dbReference type="Proteomes" id="UP001235840">
    <property type="component" value="Unassembled WGS sequence"/>
</dbReference>
<comment type="caution">
    <text evidence="11">The sequence shown here is derived from an EMBL/GenBank/DDBJ whole genome shotgun (WGS) entry which is preliminary data.</text>
</comment>
<feature type="transmembrane region" description="Helical" evidence="9">
    <location>
        <begin position="69"/>
        <end position="95"/>
    </location>
</feature>
<evidence type="ECO:0000256" key="2">
    <source>
        <dbReference type="ARBA" id="ARBA00005346"/>
    </source>
</evidence>
<feature type="transmembrane region" description="Helical" evidence="9">
    <location>
        <begin position="31"/>
        <end position="49"/>
    </location>
</feature>